<dbReference type="Proteomes" id="UP000587991">
    <property type="component" value="Unassembled WGS sequence"/>
</dbReference>
<keyword evidence="1" id="KW-0732">Signal</keyword>
<gene>
    <name evidence="2" type="ORF">HF682_08495</name>
</gene>
<reference evidence="2 3" key="1">
    <citation type="submission" date="2020-04" db="EMBL/GenBank/DDBJ databases">
        <title>Draft genome of Leeia sp. IMCC25680.</title>
        <authorList>
            <person name="Song J."/>
            <person name="Cho J.-C."/>
        </authorList>
    </citation>
    <scope>NUCLEOTIDE SEQUENCE [LARGE SCALE GENOMIC DNA]</scope>
    <source>
        <strain evidence="2 3">IMCC25680</strain>
    </source>
</reference>
<evidence type="ECO:0000313" key="3">
    <source>
        <dbReference type="Proteomes" id="UP000587991"/>
    </source>
</evidence>
<accession>A0A847S865</accession>
<dbReference type="Pfam" id="PF02239">
    <property type="entry name" value="Cytochrom_D1"/>
    <property type="match status" value="1"/>
</dbReference>
<dbReference type="PANTHER" id="PTHR47197:SF3">
    <property type="entry name" value="DIHYDRO-HEME D1 DEHYDROGENASE"/>
    <property type="match status" value="1"/>
</dbReference>
<feature type="chain" id="PRO_5033042155" evidence="1">
    <location>
        <begin position="28"/>
        <end position="393"/>
    </location>
</feature>
<dbReference type="Gene3D" id="2.140.10.20">
    <property type="entry name" value="C-terminal (heme d1) domain of cytochrome cd1-nitrite reductase"/>
    <property type="match status" value="1"/>
</dbReference>
<sequence length="393" mass="42780">MTRWTRPLTTLLLTLTLAACGSVPALRGSGDLGVVIERASGSVQVVDNSHRQALYRIRGLGDLSHASLVYSRDARYVYVFGRDGGLSKVDILQGQLVARVMQAGNSIGGAISSDGRIIAAQNYTPGGVKLFDAETLDLLADIPAVDAHGQVSKVVGLADLPGNRFAFSLFEAGEIWVVDASQPRQPTIRKYPAIGKNPYDGLASSDGRYYIAGLFGEDGLALLDTWQPDAGVRRILPGYRKDDPALPVYKMPHLRGWSLAGDYAFLPAIGQHSVLMADSRSWQEVAQIPVYGQPVFVMADPSGRRVWVNFAFPHNDTVQVIDVPSRKVIQTLKPGKAILHMEFTGRGDQVWLSSRDDNKLVVIDPHTFATLTELPADSPSGIFFSWRAHRSGM</sequence>
<dbReference type="PROSITE" id="PS51257">
    <property type="entry name" value="PROKAR_LIPOPROTEIN"/>
    <property type="match status" value="1"/>
</dbReference>
<evidence type="ECO:0000256" key="1">
    <source>
        <dbReference type="SAM" id="SignalP"/>
    </source>
</evidence>
<organism evidence="2 3">
    <name type="scientific">Leeia aquatica</name>
    <dbReference type="NCBI Taxonomy" id="2725557"/>
    <lineage>
        <taxon>Bacteria</taxon>
        <taxon>Pseudomonadati</taxon>
        <taxon>Pseudomonadota</taxon>
        <taxon>Betaproteobacteria</taxon>
        <taxon>Neisseriales</taxon>
        <taxon>Leeiaceae</taxon>
        <taxon>Leeia</taxon>
    </lineage>
</organism>
<protein>
    <submittedName>
        <fullName evidence="2">Protein nirF</fullName>
    </submittedName>
</protein>
<dbReference type="CDD" id="cd20778">
    <property type="entry name" value="8prop_hemeD1_NirF"/>
    <property type="match status" value="1"/>
</dbReference>
<dbReference type="EMBL" id="JABAIM010000001">
    <property type="protein sequence ID" value="NLR75197.1"/>
    <property type="molecule type" value="Genomic_DNA"/>
</dbReference>
<name>A0A847S865_9NEIS</name>
<comment type="caution">
    <text evidence="2">The sequence shown here is derived from an EMBL/GenBank/DDBJ whole genome shotgun (WGS) entry which is preliminary data.</text>
</comment>
<dbReference type="InterPro" id="IPR003143">
    <property type="entry name" value="Cyt_cd1_C_sf"/>
</dbReference>
<dbReference type="PANTHER" id="PTHR47197">
    <property type="entry name" value="PROTEIN NIRF"/>
    <property type="match status" value="1"/>
</dbReference>
<evidence type="ECO:0000313" key="2">
    <source>
        <dbReference type="EMBL" id="NLR75197.1"/>
    </source>
</evidence>
<dbReference type="InterPro" id="IPR051200">
    <property type="entry name" value="Host-pathogen_enzymatic-act"/>
</dbReference>
<feature type="signal peptide" evidence="1">
    <location>
        <begin position="1"/>
        <end position="27"/>
    </location>
</feature>
<keyword evidence="3" id="KW-1185">Reference proteome</keyword>
<dbReference type="AlphaFoldDB" id="A0A847S865"/>
<dbReference type="SUPFAM" id="SSF51004">
    <property type="entry name" value="C-terminal (heme d1) domain of cytochrome cd1-nitrite reductase"/>
    <property type="match status" value="1"/>
</dbReference>
<proteinExistence type="predicted"/>
<dbReference type="InterPro" id="IPR011048">
    <property type="entry name" value="Haem_d1_sf"/>
</dbReference>